<dbReference type="SUPFAM" id="SSF56112">
    <property type="entry name" value="Protein kinase-like (PK-like)"/>
    <property type="match status" value="1"/>
</dbReference>
<dbReference type="PROSITE" id="PS50011">
    <property type="entry name" value="PROTEIN_KINASE_DOM"/>
    <property type="match status" value="1"/>
</dbReference>
<dbReference type="Proteomes" id="UP000070457">
    <property type="component" value="Unassembled WGS sequence"/>
</dbReference>
<dbReference type="InterPro" id="IPR011009">
    <property type="entry name" value="Kinase-like_dom_sf"/>
</dbReference>
<dbReference type="Gene3D" id="1.10.510.10">
    <property type="entry name" value="Transferase(Phosphotransferase) domain 1"/>
    <property type="match status" value="1"/>
</dbReference>
<protein>
    <recommendedName>
        <fullName evidence="1">Protein kinase domain-containing protein</fullName>
    </recommendedName>
</protein>
<dbReference type="AlphaFoldDB" id="A0A136M0D2"/>
<reference evidence="2 3" key="1">
    <citation type="submission" date="2015-02" db="EMBL/GenBank/DDBJ databases">
        <title>Improved understanding of the partial-nitritation anammox process through 23 genomes representing the majority of the microbial community.</title>
        <authorList>
            <person name="Speth D.R."/>
            <person name="In T Zandt M."/>
            <person name="Guerrero Cruz S."/>
            <person name="Jetten M.S."/>
            <person name="Dutilh B.E."/>
        </authorList>
    </citation>
    <scope>NUCLEOTIDE SEQUENCE [LARGE SCALE GENOMIC DNA]</scope>
    <source>
        <strain evidence="2">OLB20</strain>
    </source>
</reference>
<dbReference type="STRING" id="1617426.TR69_WS6001000231"/>
<proteinExistence type="predicted"/>
<sequence>MTECQNSKRYIKKLRSRTDVSDMIASGGYADVYAGTLYDRPQSLIEKAGLGALFSAQSRQALAGVIIKELRRLTVDETFRRSTQFAVSRKENAAAGLSVLWTLNRLEEEARAQGTNPTERRRFVRVLTASDLTEDEQLKLPEDLRGYPAIDIGTPLYEQPFYMMEQINGTNAEDTRNDLSMDEKNSIAGQIVDMAVFLQDYDIVHGDYKLSNFMLERTDDGYHVVMIDPIDEIEIIQQTYTGADGEEKKRKLRSRRNMLTGTHGYLTPEARFRLFHYSDATPAYVRAIAERLPGFTETETTDFALIADRYAIFASIFRLFTGEYVSPAPDGDDPTGERTRDFLIDEYSYNEWLNSKLAAAVGLGKLTQPQAELLFAGLQHSRSKRVPLEGAKAIWQ</sequence>
<dbReference type="PROSITE" id="PS00108">
    <property type="entry name" value="PROTEIN_KINASE_ST"/>
    <property type="match status" value="1"/>
</dbReference>
<dbReference type="GO" id="GO:0004672">
    <property type="term" value="F:protein kinase activity"/>
    <property type="evidence" value="ECO:0007669"/>
    <property type="project" value="InterPro"/>
</dbReference>
<feature type="domain" description="Protein kinase" evidence="1">
    <location>
        <begin position="18"/>
        <end position="396"/>
    </location>
</feature>
<dbReference type="GO" id="GO:0005524">
    <property type="term" value="F:ATP binding"/>
    <property type="evidence" value="ECO:0007669"/>
    <property type="project" value="InterPro"/>
</dbReference>
<name>A0A136M0D2_9BACT</name>
<dbReference type="InterPro" id="IPR000719">
    <property type="entry name" value="Prot_kinase_dom"/>
</dbReference>
<evidence type="ECO:0000313" key="2">
    <source>
        <dbReference type="EMBL" id="KXK27355.1"/>
    </source>
</evidence>
<accession>A0A136M0D2</accession>
<dbReference type="InterPro" id="IPR008271">
    <property type="entry name" value="Ser/Thr_kinase_AS"/>
</dbReference>
<evidence type="ECO:0000313" key="3">
    <source>
        <dbReference type="Proteomes" id="UP000070457"/>
    </source>
</evidence>
<dbReference type="EMBL" id="JYNZ01000002">
    <property type="protein sequence ID" value="KXK27355.1"/>
    <property type="molecule type" value="Genomic_DNA"/>
</dbReference>
<organism evidence="2 3">
    <name type="scientific">candidate division WS6 bacterium OLB20</name>
    <dbReference type="NCBI Taxonomy" id="1617426"/>
    <lineage>
        <taxon>Bacteria</taxon>
        <taxon>Candidatus Dojkabacteria</taxon>
    </lineage>
</organism>
<gene>
    <name evidence="2" type="ORF">TR69_WS6001000231</name>
</gene>
<evidence type="ECO:0000259" key="1">
    <source>
        <dbReference type="PROSITE" id="PS50011"/>
    </source>
</evidence>
<comment type="caution">
    <text evidence="2">The sequence shown here is derived from an EMBL/GenBank/DDBJ whole genome shotgun (WGS) entry which is preliminary data.</text>
</comment>